<evidence type="ECO:0008006" key="2">
    <source>
        <dbReference type="Google" id="ProtNLM"/>
    </source>
</evidence>
<gene>
    <name evidence="1" type="ORF">S01H1_40475</name>
</gene>
<proteinExistence type="predicted"/>
<sequence>MLVEKAYKLGHEYEKTYRGCGQCLAAAVQDALNIRNDDIFKALTGYAGGGGTIGDSGCGAYVGGILFLGLLLGRERDNFADPEGIRFKSYELVRKLHGRFINEYGSVICRDIQTKVMGRPYYLADQDDMDKFDRAGGHATVCPDVVGKAAKWTVELILAENLLPR</sequence>
<organism evidence="1">
    <name type="scientific">marine sediment metagenome</name>
    <dbReference type="NCBI Taxonomy" id="412755"/>
    <lineage>
        <taxon>unclassified sequences</taxon>
        <taxon>metagenomes</taxon>
        <taxon>ecological metagenomes</taxon>
    </lineage>
</organism>
<dbReference type="AlphaFoldDB" id="X0V1E1"/>
<dbReference type="InterPro" id="IPR010181">
    <property type="entry name" value="CGCAxxGCC_motif"/>
</dbReference>
<name>X0V1E1_9ZZZZ</name>
<comment type="caution">
    <text evidence="1">The sequence shown here is derived from an EMBL/GenBank/DDBJ whole genome shotgun (WGS) entry which is preliminary data.</text>
</comment>
<accession>X0V1E1</accession>
<reference evidence="1" key="1">
    <citation type="journal article" date="2014" name="Front. Microbiol.">
        <title>High frequency of phylogenetically diverse reductive dehalogenase-homologous genes in deep subseafloor sedimentary metagenomes.</title>
        <authorList>
            <person name="Kawai M."/>
            <person name="Futagami T."/>
            <person name="Toyoda A."/>
            <person name="Takaki Y."/>
            <person name="Nishi S."/>
            <person name="Hori S."/>
            <person name="Arai W."/>
            <person name="Tsubouchi T."/>
            <person name="Morono Y."/>
            <person name="Uchiyama I."/>
            <person name="Ito T."/>
            <person name="Fujiyama A."/>
            <person name="Inagaki F."/>
            <person name="Takami H."/>
        </authorList>
    </citation>
    <scope>NUCLEOTIDE SEQUENCE</scope>
    <source>
        <strain evidence="1">Expedition CK06-06</strain>
    </source>
</reference>
<dbReference type="EMBL" id="BARS01025631">
    <property type="protein sequence ID" value="GAG06343.1"/>
    <property type="molecule type" value="Genomic_DNA"/>
</dbReference>
<evidence type="ECO:0000313" key="1">
    <source>
        <dbReference type="EMBL" id="GAG06343.1"/>
    </source>
</evidence>
<protein>
    <recommendedName>
        <fullName evidence="2">C_GCAxxG_C_C family protein</fullName>
    </recommendedName>
</protein>
<dbReference type="Pfam" id="PF09719">
    <property type="entry name" value="C_GCAxxG_C_C"/>
    <property type="match status" value="1"/>
</dbReference>